<evidence type="ECO:0000256" key="5">
    <source>
        <dbReference type="ARBA" id="ARBA00022967"/>
    </source>
</evidence>
<dbReference type="InterPro" id="IPR017871">
    <property type="entry name" value="ABC_transporter-like_CS"/>
</dbReference>
<reference evidence="8 9" key="1">
    <citation type="journal article" date="2014" name="BMC Genomics">
        <title>Genome based analysis of type-I polyketide synthase and nonribosomal peptide synthetase gene clusters in seven strains of five representative Nocardia species.</title>
        <authorList>
            <person name="Komaki H."/>
            <person name="Ichikawa N."/>
            <person name="Hosoyama A."/>
            <person name="Takahashi-Nakaguchi A."/>
            <person name="Matsuzawa T."/>
            <person name="Suzuki K."/>
            <person name="Fujita N."/>
            <person name="Gonoi T."/>
        </authorList>
    </citation>
    <scope>NUCLEOTIDE SEQUENCE [LARGE SCALE GENOMIC DNA]</scope>
    <source>
        <strain evidence="8 9">NBRC 15531</strain>
    </source>
</reference>
<evidence type="ECO:0000256" key="4">
    <source>
        <dbReference type="ARBA" id="ARBA00022840"/>
    </source>
</evidence>
<dbReference type="eggNOG" id="COG1116">
    <property type="taxonomic scope" value="Bacteria"/>
</dbReference>
<keyword evidence="9" id="KW-1185">Reference proteome</keyword>
<dbReference type="EMBL" id="BAFO02000020">
    <property type="protein sequence ID" value="GAD83504.1"/>
    <property type="molecule type" value="Genomic_DNA"/>
</dbReference>
<dbReference type="Pfam" id="PF00005">
    <property type="entry name" value="ABC_tran"/>
    <property type="match status" value="1"/>
</dbReference>
<dbReference type="InterPro" id="IPR050166">
    <property type="entry name" value="ABC_transporter_ATP-bind"/>
</dbReference>
<dbReference type="PANTHER" id="PTHR42788">
    <property type="entry name" value="TAURINE IMPORT ATP-BINDING PROTEIN-RELATED"/>
    <property type="match status" value="1"/>
</dbReference>
<gene>
    <name evidence="8" type="primary">ssuB</name>
    <name evidence="8" type="ORF">NCAST_20_00700</name>
</gene>
<dbReference type="SMART" id="SM00382">
    <property type="entry name" value="AAA"/>
    <property type="match status" value="1"/>
</dbReference>
<dbReference type="PROSITE" id="PS00211">
    <property type="entry name" value="ABC_TRANSPORTER_1"/>
    <property type="match status" value="1"/>
</dbReference>
<dbReference type="InterPro" id="IPR003439">
    <property type="entry name" value="ABC_transporter-like_ATP-bd"/>
</dbReference>
<evidence type="ECO:0000256" key="3">
    <source>
        <dbReference type="ARBA" id="ARBA00022741"/>
    </source>
</evidence>
<keyword evidence="3" id="KW-0547">Nucleotide-binding</keyword>
<dbReference type="AlphaFoldDB" id="U5EE69"/>
<comment type="caution">
    <text evidence="8">The sequence shown here is derived from an EMBL/GenBank/DDBJ whole genome shotgun (WGS) entry which is preliminary data.</text>
</comment>
<evidence type="ECO:0000256" key="1">
    <source>
        <dbReference type="ARBA" id="ARBA00022448"/>
    </source>
</evidence>
<protein>
    <submittedName>
        <fullName evidence="8">Aliphatic sulfonates ABC transporter ATP-binding protein</fullName>
    </submittedName>
</protein>
<dbReference type="Proteomes" id="UP000017048">
    <property type="component" value="Unassembled WGS sequence"/>
</dbReference>
<keyword evidence="1" id="KW-0813">Transport</keyword>
<accession>U5EE69</accession>
<evidence type="ECO:0000256" key="6">
    <source>
        <dbReference type="ARBA" id="ARBA00023136"/>
    </source>
</evidence>
<dbReference type="GO" id="GO:0016887">
    <property type="term" value="F:ATP hydrolysis activity"/>
    <property type="evidence" value="ECO:0007669"/>
    <property type="project" value="InterPro"/>
</dbReference>
<keyword evidence="6" id="KW-0472">Membrane</keyword>
<dbReference type="Gene3D" id="3.40.50.300">
    <property type="entry name" value="P-loop containing nucleotide triphosphate hydrolases"/>
    <property type="match status" value="1"/>
</dbReference>
<evidence type="ECO:0000313" key="9">
    <source>
        <dbReference type="Proteomes" id="UP000017048"/>
    </source>
</evidence>
<dbReference type="InterPro" id="IPR027417">
    <property type="entry name" value="P-loop_NTPase"/>
</dbReference>
<dbReference type="GeneID" id="91513924"/>
<evidence type="ECO:0000313" key="8">
    <source>
        <dbReference type="EMBL" id="GAD83504.1"/>
    </source>
</evidence>
<sequence length="250" mass="26336">MTAAAAAVTPITTKSRSAAARITGLGKRFGDRTVLDGIELELGAGEIVALVGRSGSGKSTLLRILGGLDSPSRGEVSVDGRPTIVFQEPRLIPWQPVVRNVALGRPTPRKRRADEQAARDLLAEVGLAGRADAWPLTLSGGEAQRAALARALVAEPTLLLLDEPFGALDALTRLTMHELLLGLHAQRAFGVLLVTHDVLEAITLADRVLVLDEGRIAADVAIELPRPRTAAAPEVAEYAARLLTLLGVTP</sequence>
<dbReference type="GO" id="GO:0005524">
    <property type="term" value="F:ATP binding"/>
    <property type="evidence" value="ECO:0007669"/>
    <property type="project" value="UniProtKB-KW"/>
</dbReference>
<keyword evidence="2" id="KW-1003">Cell membrane</keyword>
<proteinExistence type="predicted"/>
<dbReference type="InterPro" id="IPR003593">
    <property type="entry name" value="AAA+_ATPase"/>
</dbReference>
<dbReference type="PANTHER" id="PTHR42788:SF17">
    <property type="entry name" value="ALIPHATIC SULFONATES IMPORT ATP-BINDING PROTEIN SSUB"/>
    <property type="match status" value="1"/>
</dbReference>
<evidence type="ECO:0000259" key="7">
    <source>
        <dbReference type="PROSITE" id="PS50893"/>
    </source>
</evidence>
<organism evidence="8 9">
    <name type="scientific">Nocardia asteroides NBRC 15531</name>
    <dbReference type="NCBI Taxonomy" id="1110697"/>
    <lineage>
        <taxon>Bacteria</taxon>
        <taxon>Bacillati</taxon>
        <taxon>Actinomycetota</taxon>
        <taxon>Actinomycetes</taxon>
        <taxon>Mycobacteriales</taxon>
        <taxon>Nocardiaceae</taxon>
        <taxon>Nocardia</taxon>
    </lineage>
</organism>
<dbReference type="PROSITE" id="PS50893">
    <property type="entry name" value="ABC_TRANSPORTER_2"/>
    <property type="match status" value="1"/>
</dbReference>
<dbReference type="OrthoDB" id="8773773at2"/>
<keyword evidence="4 8" id="KW-0067">ATP-binding</keyword>
<dbReference type="STRING" id="1824.SAMN05444423_101802"/>
<evidence type="ECO:0000256" key="2">
    <source>
        <dbReference type="ARBA" id="ARBA00022475"/>
    </source>
</evidence>
<feature type="domain" description="ABC transporter" evidence="7">
    <location>
        <begin position="20"/>
        <end position="238"/>
    </location>
</feature>
<dbReference type="RefSeq" id="WP_019049660.1">
    <property type="nucleotide sequence ID" value="NZ_BAFO02000020.1"/>
</dbReference>
<name>U5EE69_NOCAS</name>
<keyword evidence="5" id="KW-1278">Translocase</keyword>
<dbReference type="SUPFAM" id="SSF52540">
    <property type="entry name" value="P-loop containing nucleoside triphosphate hydrolases"/>
    <property type="match status" value="1"/>
</dbReference>